<accession>A0A7S0RW90</accession>
<name>A0A7S0RW90_9CHLO</name>
<dbReference type="EMBL" id="HBFA01038233">
    <property type="protein sequence ID" value="CAD8689482.1"/>
    <property type="molecule type" value="Transcribed_RNA"/>
</dbReference>
<evidence type="ECO:0000313" key="1">
    <source>
        <dbReference type="EMBL" id="CAD8689482.1"/>
    </source>
</evidence>
<organism evidence="1">
    <name type="scientific">Pyramimonas obovata</name>
    <dbReference type="NCBI Taxonomy" id="1411642"/>
    <lineage>
        <taxon>Eukaryota</taxon>
        <taxon>Viridiplantae</taxon>
        <taxon>Chlorophyta</taxon>
        <taxon>Pyramimonadophyceae</taxon>
        <taxon>Pyramimonadales</taxon>
        <taxon>Pyramimonadaceae</taxon>
        <taxon>Pyramimonas</taxon>
        <taxon>Pyramimonas incertae sedis</taxon>
    </lineage>
</organism>
<proteinExistence type="predicted"/>
<dbReference type="AlphaFoldDB" id="A0A7S0RW90"/>
<sequence length="260" mass="29535">MASATMTSRTATLMRASPSSGLPCTKCVPTMSVRKVTSKCGPTLSKRFEGVSRRRGASYRNTVVAMALPEKVGGNEEYVQILEAAYADESLVEELQERMRTDKTFSMQIKVAMQQDEYRERLQTAIEASPYMKKVIESSPQAKQMQEQIENSPLLQPLQDETVLSQLETLQDDPKKMMMMMKQSEVKVKKVAADLVLGVKEYYDDFQPDADELIEKFEEIAEKGYQSFMRIAVADKRVQNAIINALMDEMEEEQKNRAEE</sequence>
<reference evidence="1" key="1">
    <citation type="submission" date="2021-01" db="EMBL/GenBank/DDBJ databases">
        <authorList>
            <person name="Corre E."/>
            <person name="Pelletier E."/>
            <person name="Niang G."/>
            <person name="Scheremetjew M."/>
            <person name="Finn R."/>
            <person name="Kale V."/>
            <person name="Holt S."/>
            <person name="Cochrane G."/>
            <person name="Meng A."/>
            <person name="Brown T."/>
            <person name="Cohen L."/>
        </authorList>
    </citation>
    <scope>NUCLEOTIDE SEQUENCE</scope>
    <source>
        <strain evidence="1">CCMP722</strain>
    </source>
</reference>
<protein>
    <submittedName>
        <fullName evidence="1">Uncharacterized protein</fullName>
    </submittedName>
</protein>
<gene>
    <name evidence="1" type="ORF">POBO1169_LOCUS19139</name>
</gene>